<feature type="region of interest" description="Disordered" evidence="1">
    <location>
        <begin position="36"/>
        <end position="75"/>
    </location>
</feature>
<keyword evidence="3" id="KW-1185">Reference proteome</keyword>
<name>A0AAQ3L1Y8_9LILI</name>
<dbReference type="AlphaFoldDB" id="A0AAQ3L1Y8"/>
<evidence type="ECO:0000313" key="2">
    <source>
        <dbReference type="EMBL" id="WOL15392.1"/>
    </source>
</evidence>
<gene>
    <name evidence="2" type="ORF">Cni_G24173</name>
</gene>
<sequence>MPSVSLLLPRLRWQRLLETATTGSLNREGLRSRPRLHSSIAARNDRTDLLSHRSTPPLRIQFPGGDSGGSTISYQGTESKRGGLYVLKRDSSIAVIPNKGKLDIEPEQGNP</sequence>
<organism evidence="2 3">
    <name type="scientific">Canna indica</name>
    <name type="common">Indian-shot</name>
    <dbReference type="NCBI Taxonomy" id="4628"/>
    <lineage>
        <taxon>Eukaryota</taxon>
        <taxon>Viridiplantae</taxon>
        <taxon>Streptophyta</taxon>
        <taxon>Embryophyta</taxon>
        <taxon>Tracheophyta</taxon>
        <taxon>Spermatophyta</taxon>
        <taxon>Magnoliopsida</taxon>
        <taxon>Liliopsida</taxon>
        <taxon>Zingiberales</taxon>
        <taxon>Cannaceae</taxon>
        <taxon>Canna</taxon>
    </lineage>
</organism>
<evidence type="ECO:0000256" key="1">
    <source>
        <dbReference type="SAM" id="MobiDB-lite"/>
    </source>
</evidence>
<evidence type="ECO:0000313" key="3">
    <source>
        <dbReference type="Proteomes" id="UP001327560"/>
    </source>
</evidence>
<dbReference type="Proteomes" id="UP001327560">
    <property type="component" value="Chromosome 7"/>
</dbReference>
<reference evidence="2 3" key="1">
    <citation type="submission" date="2023-10" db="EMBL/GenBank/DDBJ databases">
        <title>Chromosome-scale genome assembly provides insights into flower coloration mechanisms of Canna indica.</title>
        <authorList>
            <person name="Li C."/>
        </authorList>
    </citation>
    <scope>NUCLEOTIDE SEQUENCE [LARGE SCALE GENOMIC DNA]</scope>
    <source>
        <tissue evidence="2">Flower</tissue>
    </source>
</reference>
<proteinExistence type="predicted"/>
<accession>A0AAQ3L1Y8</accession>
<protein>
    <submittedName>
        <fullName evidence="2">Uncharacterized protein</fullName>
    </submittedName>
</protein>
<dbReference type="EMBL" id="CP136896">
    <property type="protein sequence ID" value="WOL15392.1"/>
    <property type="molecule type" value="Genomic_DNA"/>
</dbReference>